<reference evidence="6 7" key="1">
    <citation type="journal article" date="2025" name="Microbiol. Resour. Announc.">
        <title>Draft genome sequences for Neonectria magnoliae and Neonectria punicea, canker pathogens of Liriodendron tulipifera and Acer saccharum in West Virginia.</title>
        <authorList>
            <person name="Petronek H.M."/>
            <person name="Kasson M.T."/>
            <person name="Metheny A.M."/>
            <person name="Stauder C.M."/>
            <person name="Lovett B."/>
            <person name="Lynch S.C."/>
            <person name="Garnas J.R."/>
            <person name="Kasson L.R."/>
            <person name="Stajich J.E."/>
        </authorList>
    </citation>
    <scope>NUCLEOTIDE SEQUENCE [LARGE SCALE GENOMIC DNA]</scope>
    <source>
        <strain evidence="6 7">NRRL 64653</strain>
    </source>
</reference>
<evidence type="ECO:0000313" key="7">
    <source>
        <dbReference type="Proteomes" id="UP001498476"/>
    </source>
</evidence>
<feature type="transmembrane region" description="Helical" evidence="5">
    <location>
        <begin position="95"/>
        <end position="120"/>
    </location>
</feature>
<proteinExistence type="predicted"/>
<comment type="subcellular location">
    <subcellularLocation>
        <location evidence="1">Membrane</location>
        <topology evidence="1">Multi-pass membrane protein</topology>
    </subcellularLocation>
</comment>
<keyword evidence="2 5" id="KW-0812">Transmembrane</keyword>
<dbReference type="PANTHER" id="PTHR31465">
    <property type="entry name" value="PROTEIN RTA1-RELATED"/>
    <property type="match status" value="1"/>
</dbReference>
<dbReference type="InterPro" id="IPR007568">
    <property type="entry name" value="RTA1"/>
</dbReference>
<feature type="transmembrane region" description="Helical" evidence="5">
    <location>
        <begin position="64"/>
        <end position="83"/>
    </location>
</feature>
<protein>
    <recommendedName>
        <fullName evidence="8">Parasitic phase-specific protein PSP-1</fullName>
    </recommendedName>
</protein>
<name>A0ABR1HU74_9HYPO</name>
<keyword evidence="4 5" id="KW-0472">Membrane</keyword>
<evidence type="ECO:0000256" key="5">
    <source>
        <dbReference type="SAM" id="Phobius"/>
    </source>
</evidence>
<gene>
    <name evidence="6" type="ORF">QQX98_000297</name>
</gene>
<comment type="caution">
    <text evidence="6">The sequence shown here is derived from an EMBL/GenBank/DDBJ whole genome shotgun (WGS) entry which is preliminary data.</text>
</comment>
<evidence type="ECO:0000313" key="6">
    <source>
        <dbReference type="EMBL" id="KAK7424719.1"/>
    </source>
</evidence>
<accession>A0ABR1HU74</accession>
<feature type="transmembrane region" description="Helical" evidence="5">
    <location>
        <begin position="247"/>
        <end position="269"/>
    </location>
</feature>
<evidence type="ECO:0000256" key="4">
    <source>
        <dbReference type="ARBA" id="ARBA00023136"/>
    </source>
</evidence>
<dbReference type="PANTHER" id="PTHR31465:SF9">
    <property type="entry name" value="SPHINGOID LONG-CHAIN BASE TRANSPORTER RSB1"/>
    <property type="match status" value="1"/>
</dbReference>
<evidence type="ECO:0000256" key="3">
    <source>
        <dbReference type="ARBA" id="ARBA00022989"/>
    </source>
</evidence>
<evidence type="ECO:0008006" key="8">
    <source>
        <dbReference type="Google" id="ProtNLM"/>
    </source>
</evidence>
<feature type="transmembrane region" description="Helical" evidence="5">
    <location>
        <begin position="207"/>
        <end position="227"/>
    </location>
</feature>
<dbReference type="Pfam" id="PF04479">
    <property type="entry name" value="RTA1"/>
    <property type="match status" value="2"/>
</dbReference>
<feature type="transmembrane region" description="Helical" evidence="5">
    <location>
        <begin position="285"/>
        <end position="303"/>
    </location>
</feature>
<keyword evidence="3 5" id="KW-1133">Transmembrane helix</keyword>
<evidence type="ECO:0000256" key="1">
    <source>
        <dbReference type="ARBA" id="ARBA00004141"/>
    </source>
</evidence>
<feature type="transmembrane region" description="Helical" evidence="5">
    <location>
        <begin position="169"/>
        <end position="187"/>
    </location>
</feature>
<feature type="transmembrane region" description="Helical" evidence="5">
    <location>
        <begin position="38"/>
        <end position="57"/>
    </location>
</feature>
<evidence type="ECO:0000256" key="2">
    <source>
        <dbReference type="ARBA" id="ARBA00022692"/>
    </source>
</evidence>
<keyword evidence="7" id="KW-1185">Reference proteome</keyword>
<dbReference type="Proteomes" id="UP001498476">
    <property type="component" value="Unassembled WGS sequence"/>
</dbReference>
<organism evidence="6 7">
    <name type="scientific">Neonectria punicea</name>
    <dbReference type="NCBI Taxonomy" id="979145"/>
    <lineage>
        <taxon>Eukaryota</taxon>
        <taxon>Fungi</taxon>
        <taxon>Dikarya</taxon>
        <taxon>Ascomycota</taxon>
        <taxon>Pezizomycotina</taxon>
        <taxon>Sordariomycetes</taxon>
        <taxon>Hypocreomycetidae</taxon>
        <taxon>Hypocreales</taxon>
        <taxon>Nectriaceae</taxon>
        <taxon>Neonectria</taxon>
    </lineage>
</organism>
<dbReference type="EMBL" id="JAZAVJ010000003">
    <property type="protein sequence ID" value="KAK7424719.1"/>
    <property type="molecule type" value="Genomic_DNA"/>
</dbReference>
<sequence>MADMASLPNGLITFGPSANCTLDTCPIEASLLRYQPNIPATAVPIAIFGVSLLLHSWQGARAKTWGFMGSMLCGCILEIIGYVGRLIIHDNPFDFIGFLIQIICITVAPVFFCSAIYVLLSQVYVVLVPPQIYPCSVKSSLYAKTAIDTKPTNSINFVDPSLSRLKPQLFYWIFIPCDIVSLILQAVGGALSCVATDRKAIENGENISLAGLIFQVVTLVVFSALFADYVFKAARSPSRSRLNRAMIIFLGFLFASTFIILVRCAYRIVELGQGYFSAIFRDEDLFIGLETVTMCVAALLLNAGHPGMAFKRKEVTEETKGVDTPFECLANGTNEDISMTSIAENGENK</sequence>